<evidence type="ECO:0000256" key="4">
    <source>
        <dbReference type="SAM" id="Phobius"/>
    </source>
</evidence>
<feature type="transmembrane region" description="Helical" evidence="4">
    <location>
        <begin position="32"/>
        <end position="53"/>
    </location>
</feature>
<protein>
    <recommendedName>
        <fullName evidence="5">HTH araC/xylS-type domain-containing protein</fullName>
    </recommendedName>
</protein>
<name>A0ABP8KVM3_9BACT</name>
<keyword evidence="2" id="KW-0238">DNA-binding</keyword>
<feature type="transmembrane region" description="Helical" evidence="4">
    <location>
        <begin position="99"/>
        <end position="118"/>
    </location>
</feature>
<feature type="transmembrane region" description="Helical" evidence="4">
    <location>
        <begin position="181"/>
        <end position="202"/>
    </location>
</feature>
<comment type="caution">
    <text evidence="6">The sequence shown here is derived from an EMBL/GenBank/DDBJ whole genome shotgun (WGS) entry which is preliminary data.</text>
</comment>
<feature type="transmembrane region" description="Helical" evidence="4">
    <location>
        <begin position="6"/>
        <end position="25"/>
    </location>
</feature>
<dbReference type="EMBL" id="BAABHB010000015">
    <property type="protein sequence ID" value="GAA4417414.1"/>
    <property type="molecule type" value="Genomic_DNA"/>
</dbReference>
<reference evidence="7" key="1">
    <citation type="journal article" date="2019" name="Int. J. Syst. Evol. Microbiol.">
        <title>The Global Catalogue of Microorganisms (GCM) 10K type strain sequencing project: providing services to taxonomists for standard genome sequencing and annotation.</title>
        <authorList>
            <consortium name="The Broad Institute Genomics Platform"/>
            <consortium name="The Broad Institute Genome Sequencing Center for Infectious Disease"/>
            <person name="Wu L."/>
            <person name="Ma J."/>
        </authorList>
    </citation>
    <scope>NUCLEOTIDE SEQUENCE [LARGE SCALE GENOMIC DNA]</scope>
    <source>
        <strain evidence="7">JCM 17925</strain>
    </source>
</reference>
<evidence type="ECO:0000313" key="6">
    <source>
        <dbReference type="EMBL" id="GAA4417414.1"/>
    </source>
</evidence>
<keyword evidence="3" id="KW-0804">Transcription</keyword>
<dbReference type="SMART" id="SM00342">
    <property type="entry name" value="HTH_ARAC"/>
    <property type="match status" value="1"/>
</dbReference>
<dbReference type="RefSeq" id="WP_345270765.1">
    <property type="nucleotide sequence ID" value="NZ_BAABHB010000015.1"/>
</dbReference>
<feature type="domain" description="HTH araC/xylS-type" evidence="5">
    <location>
        <begin position="288"/>
        <end position="392"/>
    </location>
</feature>
<dbReference type="Pfam" id="PF12833">
    <property type="entry name" value="HTH_18"/>
    <property type="match status" value="1"/>
</dbReference>
<keyword evidence="4" id="KW-0812">Transmembrane</keyword>
<dbReference type="Proteomes" id="UP001500936">
    <property type="component" value="Unassembled WGS sequence"/>
</dbReference>
<keyword evidence="7" id="KW-1185">Reference proteome</keyword>
<evidence type="ECO:0000256" key="2">
    <source>
        <dbReference type="ARBA" id="ARBA00023125"/>
    </source>
</evidence>
<feature type="transmembrane region" description="Helical" evidence="4">
    <location>
        <begin position="65"/>
        <end position="87"/>
    </location>
</feature>
<dbReference type="Gene3D" id="1.10.10.60">
    <property type="entry name" value="Homeodomain-like"/>
    <property type="match status" value="2"/>
</dbReference>
<dbReference type="SUPFAM" id="SSF46689">
    <property type="entry name" value="Homeodomain-like"/>
    <property type="match status" value="1"/>
</dbReference>
<accession>A0ABP8KVM3</accession>
<feature type="transmembrane region" description="Helical" evidence="4">
    <location>
        <begin position="138"/>
        <end position="160"/>
    </location>
</feature>
<keyword evidence="1" id="KW-0805">Transcription regulation</keyword>
<dbReference type="PANTHER" id="PTHR43280:SF29">
    <property type="entry name" value="ARAC-FAMILY TRANSCRIPTIONAL REGULATOR"/>
    <property type="match status" value="1"/>
</dbReference>
<keyword evidence="4" id="KW-1133">Transmembrane helix</keyword>
<dbReference type="PANTHER" id="PTHR43280">
    <property type="entry name" value="ARAC-FAMILY TRANSCRIPTIONAL REGULATOR"/>
    <property type="match status" value="1"/>
</dbReference>
<sequence>MSLSFLQLVLISGALQGCCLAVLLFTRPVNQLANRLLGTVMVLMAVQTALVAFDNREFFMRFPHLSHVGWSLPALFGPLLFLFTQKLISERPRWQRTDWLHFAPFVLILLYLLPYYLQSADAKRAYLSNFERSLQDDFGPVNSLLNVLHIVYISAAVYLLRRHEQRVLNEFSEVYRLRLRWLQQFLSLVLGLIVSSVIIFYARKWNIPGLGDLYRYHYLGVIVLIYWIGYKALSQPVLFNQKPAVTTAERHQVPPPIPAIAPVVAMPENADKYKKSALPDELADRYQTRLLAYMDEEKPYRNQTLTIHELADVLGISKHHLSQVLNDRLGRNFYDFVNEYRVAEVKRLLTDPQYSHYTTLGIAEEAGFNSKATFNAVFKKMTGQTPSEYVGRAGKLV</sequence>
<dbReference type="InterPro" id="IPR018060">
    <property type="entry name" value="HTH_AraC"/>
</dbReference>
<evidence type="ECO:0000313" key="7">
    <source>
        <dbReference type="Proteomes" id="UP001500936"/>
    </source>
</evidence>
<evidence type="ECO:0000256" key="1">
    <source>
        <dbReference type="ARBA" id="ARBA00023015"/>
    </source>
</evidence>
<dbReference type="PROSITE" id="PS01124">
    <property type="entry name" value="HTH_ARAC_FAMILY_2"/>
    <property type="match status" value="1"/>
</dbReference>
<organism evidence="6 7">
    <name type="scientific">Nibrella viscosa</name>
    <dbReference type="NCBI Taxonomy" id="1084524"/>
    <lineage>
        <taxon>Bacteria</taxon>
        <taxon>Pseudomonadati</taxon>
        <taxon>Bacteroidota</taxon>
        <taxon>Cytophagia</taxon>
        <taxon>Cytophagales</taxon>
        <taxon>Spirosomataceae</taxon>
        <taxon>Nibrella</taxon>
    </lineage>
</organism>
<proteinExistence type="predicted"/>
<evidence type="ECO:0000259" key="5">
    <source>
        <dbReference type="PROSITE" id="PS01124"/>
    </source>
</evidence>
<evidence type="ECO:0000256" key="3">
    <source>
        <dbReference type="ARBA" id="ARBA00023163"/>
    </source>
</evidence>
<feature type="transmembrane region" description="Helical" evidence="4">
    <location>
        <begin position="214"/>
        <end position="233"/>
    </location>
</feature>
<dbReference type="InterPro" id="IPR009057">
    <property type="entry name" value="Homeodomain-like_sf"/>
</dbReference>
<gene>
    <name evidence="6" type="ORF">GCM10023187_49790</name>
</gene>
<keyword evidence="4" id="KW-0472">Membrane</keyword>